<proteinExistence type="predicted"/>
<protein>
    <submittedName>
        <fullName evidence="1">Uncharacterized protein</fullName>
    </submittedName>
</protein>
<reference evidence="1" key="1">
    <citation type="journal article" date="2014" name="Front. Microbiol.">
        <title>High frequency of phylogenetically diverse reductive dehalogenase-homologous genes in deep subseafloor sedimentary metagenomes.</title>
        <authorList>
            <person name="Kawai M."/>
            <person name="Futagami T."/>
            <person name="Toyoda A."/>
            <person name="Takaki Y."/>
            <person name="Nishi S."/>
            <person name="Hori S."/>
            <person name="Arai W."/>
            <person name="Tsubouchi T."/>
            <person name="Morono Y."/>
            <person name="Uchiyama I."/>
            <person name="Ito T."/>
            <person name="Fujiyama A."/>
            <person name="Inagaki F."/>
            <person name="Takami H."/>
        </authorList>
    </citation>
    <scope>NUCLEOTIDE SEQUENCE</scope>
    <source>
        <strain evidence="1">Expedition CK06-06</strain>
    </source>
</reference>
<organism evidence="1">
    <name type="scientific">marine sediment metagenome</name>
    <dbReference type="NCBI Taxonomy" id="412755"/>
    <lineage>
        <taxon>unclassified sequences</taxon>
        <taxon>metagenomes</taxon>
        <taxon>ecological metagenomes</taxon>
    </lineage>
</organism>
<gene>
    <name evidence="1" type="ORF">S12H4_19918</name>
</gene>
<evidence type="ECO:0000313" key="1">
    <source>
        <dbReference type="EMBL" id="GAI86595.1"/>
    </source>
</evidence>
<sequence length="120" mass="14488">MEELRGWEDVEEKEILTIRETIKILDKYDLGNDLRRTRMTLTKFFGEKEVKKYSERCEFTTVQRQLYGYCEDDLDFVNENIEVEKSDPNDKFPSLTRQFNFNKQRLEKAYEEATVGERII</sequence>
<dbReference type="EMBL" id="BARW01010022">
    <property type="protein sequence ID" value="GAI86595.1"/>
    <property type="molecule type" value="Genomic_DNA"/>
</dbReference>
<accession>X1TG90</accession>
<name>X1TG90_9ZZZZ</name>
<dbReference type="AlphaFoldDB" id="X1TG90"/>
<comment type="caution">
    <text evidence="1">The sequence shown here is derived from an EMBL/GenBank/DDBJ whole genome shotgun (WGS) entry which is preliminary data.</text>
</comment>